<dbReference type="Pfam" id="PF01861">
    <property type="entry name" value="BpsA_C"/>
    <property type="match status" value="1"/>
</dbReference>
<sequence length="355" mass="40597">MDILSYVAQEVQKETGVRLHKRNVERVIAAALVTRDFWKLVDLSDLPVPAASGIVKKLVSEGILFINEKEDILLTQKGYDIVAELGIEPFVDYTCQACEGRGYPFYADKELYRTFVELTKDRPKAIRDYDQGSVTPETTVSRVLFIDSRGDLRGKDIIVMGAEDDLTGLAIALTRKAHRVLIIDIDKRLIDFDNRIFKELGIDNAEAKVWDLRNPLGEDMLGQFNVFVTDPPETFAAFKAFIGRGIATLKEEGCAGYFGLTLRDSSLFRWREFQETLVGEYGVVITDIVQDFNHYMNWDYHSETKAAELAPVRRDPTDIWYRSSWYRVETLPGFKRWNEPISDDVFYLDEEGSTT</sequence>
<dbReference type="InterPro" id="IPR051720">
    <property type="entry name" value="rRNA_MeTrfase/Polyamine_Synth"/>
</dbReference>
<comment type="similarity">
    <text evidence="1">Belongs to the branched-chain polyamine synthase family.</text>
</comment>
<dbReference type="InterPro" id="IPR014435">
    <property type="entry name" value="BpsA"/>
</dbReference>
<dbReference type="Gene3D" id="1.10.10.10">
    <property type="entry name" value="Winged helix-like DNA-binding domain superfamily/Winged helix DNA-binding domain"/>
    <property type="match status" value="1"/>
</dbReference>
<dbReference type="PANTHER" id="PTHR23290">
    <property type="entry name" value="RRNA N6-ADENOSINE-METHYLTRANSFERASE METTL5"/>
    <property type="match status" value="1"/>
</dbReference>
<dbReference type="AlphaFoldDB" id="A0A497XM70"/>
<dbReference type="OrthoDB" id="7593728at2"/>
<dbReference type="InterPro" id="IPR036388">
    <property type="entry name" value="WH-like_DNA-bd_sf"/>
</dbReference>
<dbReference type="PANTHER" id="PTHR23290:SF0">
    <property type="entry name" value="RRNA N6-ADENOSINE-METHYLTRANSFERASE METTL5"/>
    <property type="match status" value="1"/>
</dbReference>
<proteinExistence type="inferred from homology"/>
<feature type="domain" description="N(4)-bis(aminopropyl)spermidine synthase C-terminal" evidence="2">
    <location>
        <begin position="110"/>
        <end position="354"/>
    </location>
</feature>
<gene>
    <name evidence="1" type="primary">bpsA</name>
    <name evidence="3" type="ORF">BCF55_0257</name>
</gene>
<keyword evidence="1" id="KW-0808">Transferase</keyword>
<comment type="subcellular location">
    <subcellularLocation>
        <location evidence="1">Cytoplasm</location>
    </subcellularLocation>
</comment>
<evidence type="ECO:0000313" key="3">
    <source>
        <dbReference type="EMBL" id="RLJ69996.1"/>
    </source>
</evidence>
<keyword evidence="4" id="KW-1185">Reference proteome</keyword>
<dbReference type="Proteomes" id="UP000267841">
    <property type="component" value="Unassembled WGS sequence"/>
</dbReference>
<evidence type="ECO:0000256" key="1">
    <source>
        <dbReference type="HAMAP-Rule" id="MF_01947"/>
    </source>
</evidence>
<keyword evidence="1" id="KW-0620">Polyamine biosynthesis</keyword>
<dbReference type="RefSeq" id="WP_121009025.1">
    <property type="nucleotide sequence ID" value="NZ_RCCJ01000001.1"/>
</dbReference>
<dbReference type="HAMAP" id="MF_01947">
    <property type="entry name" value="Aminopropyltransf_BpsA"/>
    <property type="match status" value="1"/>
</dbReference>
<dbReference type="EMBL" id="RCCJ01000001">
    <property type="protein sequence ID" value="RLJ69996.1"/>
    <property type="molecule type" value="Genomic_DNA"/>
</dbReference>
<comment type="caution">
    <text evidence="3">The sequence shown here is derived from an EMBL/GenBank/DDBJ whole genome shotgun (WGS) entry which is preliminary data.</text>
</comment>
<dbReference type="InterPro" id="IPR029063">
    <property type="entry name" value="SAM-dependent_MTases_sf"/>
</dbReference>
<accession>A0A497XM70</accession>
<reference evidence="3 4" key="1">
    <citation type="submission" date="2018-10" db="EMBL/GenBank/DDBJ databases">
        <title>Genomic Encyclopedia of Archaeal and Bacterial Type Strains, Phase II (KMG-II): from individual species to whole genera.</title>
        <authorList>
            <person name="Goeker M."/>
        </authorList>
    </citation>
    <scope>NUCLEOTIDE SEQUENCE [LARGE SCALE GENOMIC DNA]</scope>
    <source>
        <strain evidence="3 4">DSM 16510</strain>
    </source>
</reference>
<comment type="function">
    <text evidence="1">Involved in the biosynthesis of branched-chain polyamines, which support the growth of thermophiles under high-temperature conditions. Catalyzes the sequential condensation of spermidine with the aminopropyl groups of decarboxylated S-adenosylmethionines to produce N(4)-bis(aminopropyl)spermidine via N(4)-aminopropylspermidine.</text>
</comment>
<protein>
    <recommendedName>
        <fullName evidence="1">N(4)-bis(aminopropyl)spermidine synthase</fullName>
        <ecNumber evidence="1">2.5.1.128</ecNumber>
    </recommendedName>
    <alternativeName>
        <fullName evidence="1">Branched-chain polyamine synthase A</fullName>
    </alternativeName>
</protein>
<dbReference type="GO" id="GO:0005737">
    <property type="term" value="C:cytoplasm"/>
    <property type="evidence" value="ECO:0007669"/>
    <property type="project" value="UniProtKB-SubCell"/>
</dbReference>
<evidence type="ECO:0000259" key="2">
    <source>
        <dbReference type="Pfam" id="PF01861"/>
    </source>
</evidence>
<name>A0A497XM70_9AQUI</name>
<dbReference type="PIRSF" id="PIRSF005895">
    <property type="entry name" value="UCP005895_mtase"/>
    <property type="match status" value="1"/>
</dbReference>
<dbReference type="GO" id="GO:0016765">
    <property type="term" value="F:transferase activity, transferring alkyl or aryl (other than methyl) groups"/>
    <property type="evidence" value="ECO:0007669"/>
    <property type="project" value="UniProtKB-UniRule"/>
</dbReference>
<dbReference type="SUPFAM" id="SSF53335">
    <property type="entry name" value="S-adenosyl-L-methionine-dependent methyltransferases"/>
    <property type="match status" value="1"/>
</dbReference>
<dbReference type="GO" id="GO:0006596">
    <property type="term" value="P:polyamine biosynthetic process"/>
    <property type="evidence" value="ECO:0007669"/>
    <property type="project" value="UniProtKB-UniRule"/>
</dbReference>
<comment type="pathway">
    <text evidence="1">Amine and polyamine biosynthesis.</text>
</comment>
<dbReference type="Gene3D" id="3.40.50.150">
    <property type="entry name" value="Vaccinia Virus protein VP39"/>
    <property type="match status" value="1"/>
</dbReference>
<dbReference type="EC" id="2.5.1.128" evidence="1"/>
<comment type="catalytic activity">
    <reaction evidence="1">
        <text>2 S-adenosyl 3-(methylsulfanyl)propylamine + spermidine = N(4)-bis(aminopropyl)spermidine + 2 S-methyl-5'-thioadenosine + 2 H(+)</text>
        <dbReference type="Rhea" id="RHEA:44132"/>
        <dbReference type="ChEBI" id="CHEBI:15378"/>
        <dbReference type="ChEBI" id="CHEBI:17509"/>
        <dbReference type="ChEBI" id="CHEBI:57443"/>
        <dbReference type="ChEBI" id="CHEBI:57834"/>
        <dbReference type="ChEBI" id="CHEBI:82771"/>
        <dbReference type="EC" id="2.5.1.128"/>
    </reaction>
</comment>
<organism evidence="3 4">
    <name type="scientific">Hydrogenivirga caldilitoris</name>
    <dbReference type="NCBI Taxonomy" id="246264"/>
    <lineage>
        <taxon>Bacteria</taxon>
        <taxon>Pseudomonadati</taxon>
        <taxon>Aquificota</taxon>
        <taxon>Aquificia</taxon>
        <taxon>Aquificales</taxon>
        <taxon>Aquificaceae</taxon>
        <taxon>Hydrogenivirga</taxon>
    </lineage>
</organism>
<evidence type="ECO:0000313" key="4">
    <source>
        <dbReference type="Proteomes" id="UP000267841"/>
    </source>
</evidence>
<dbReference type="InterPro" id="IPR002723">
    <property type="entry name" value="BpsA_C"/>
</dbReference>
<keyword evidence="1" id="KW-0963">Cytoplasm</keyword>